<dbReference type="Pfam" id="PF22039">
    <property type="entry name" value="HUTI_composite_bact"/>
    <property type="match status" value="1"/>
</dbReference>
<dbReference type="InterPro" id="IPR054418">
    <property type="entry name" value="MQNX/HUTI_composite_N"/>
</dbReference>
<accession>A0A840ASD2</accession>
<feature type="domain" description="Aminodeoxyfutalosine deaminase/Imidazolonepropionase-like composite" evidence="6">
    <location>
        <begin position="24"/>
        <end position="48"/>
    </location>
</feature>
<dbReference type="InterPro" id="IPR011059">
    <property type="entry name" value="Metal-dep_hydrolase_composite"/>
</dbReference>
<keyword evidence="3 7" id="KW-0378">Hydrolase</keyword>
<reference evidence="7 8" key="1">
    <citation type="submission" date="2020-08" db="EMBL/GenBank/DDBJ databases">
        <title>Genomic Encyclopedia of Type Strains, Phase IV (KMG-IV): sequencing the most valuable type-strain genomes for metagenomic binning, comparative biology and taxonomic classification.</title>
        <authorList>
            <person name="Goeker M."/>
        </authorList>
    </citation>
    <scope>NUCLEOTIDE SEQUENCE [LARGE SCALE GENOMIC DNA]</scope>
    <source>
        <strain evidence="7 8">DSM 25966</strain>
    </source>
</reference>
<comment type="caution">
    <text evidence="7">The sequence shown here is derived from an EMBL/GenBank/DDBJ whole genome shotgun (WGS) entry which is preliminary data.</text>
</comment>
<evidence type="ECO:0000256" key="4">
    <source>
        <dbReference type="ARBA" id="ARBA00022833"/>
    </source>
</evidence>
<dbReference type="PANTHER" id="PTHR43794:SF11">
    <property type="entry name" value="AMIDOHYDROLASE-RELATED DOMAIN-CONTAINING PROTEIN"/>
    <property type="match status" value="1"/>
</dbReference>
<evidence type="ECO:0000259" key="5">
    <source>
        <dbReference type="Pfam" id="PF01979"/>
    </source>
</evidence>
<dbReference type="CDD" id="cd01298">
    <property type="entry name" value="ATZ_TRZ_like"/>
    <property type="match status" value="1"/>
</dbReference>
<dbReference type="EMBL" id="JACIDS010000004">
    <property type="protein sequence ID" value="MBB3931947.1"/>
    <property type="molecule type" value="Genomic_DNA"/>
</dbReference>
<dbReference type="EC" id="3.5.4.28" evidence="7"/>
<dbReference type="GO" id="GO:0046872">
    <property type="term" value="F:metal ion binding"/>
    <property type="evidence" value="ECO:0007669"/>
    <property type="project" value="UniProtKB-KW"/>
</dbReference>
<evidence type="ECO:0000259" key="6">
    <source>
        <dbReference type="Pfam" id="PF22039"/>
    </source>
</evidence>
<protein>
    <submittedName>
        <fullName evidence="7">5-methylthioadenosine/S-adenosylhomocysteine deaminase</fullName>
        <ecNumber evidence="7">3.5.4.28</ecNumber>
        <ecNumber evidence="7">3.5.4.31</ecNumber>
    </submittedName>
</protein>
<dbReference type="InterPro" id="IPR032466">
    <property type="entry name" value="Metal_Hydrolase"/>
</dbReference>
<evidence type="ECO:0000256" key="3">
    <source>
        <dbReference type="ARBA" id="ARBA00022801"/>
    </source>
</evidence>
<dbReference type="InterPro" id="IPR050287">
    <property type="entry name" value="MTA/SAH_deaminase"/>
</dbReference>
<dbReference type="GO" id="GO:0050270">
    <property type="term" value="F:S-adenosylhomocysteine deaminase activity"/>
    <property type="evidence" value="ECO:0007669"/>
    <property type="project" value="UniProtKB-EC"/>
</dbReference>
<organism evidence="7 8">
    <name type="scientific">Kaistia hirudinis</name>
    <dbReference type="NCBI Taxonomy" id="1293440"/>
    <lineage>
        <taxon>Bacteria</taxon>
        <taxon>Pseudomonadati</taxon>
        <taxon>Pseudomonadota</taxon>
        <taxon>Alphaproteobacteria</taxon>
        <taxon>Hyphomicrobiales</taxon>
        <taxon>Kaistiaceae</taxon>
        <taxon>Kaistia</taxon>
    </lineage>
</organism>
<dbReference type="GO" id="GO:0090614">
    <property type="term" value="F:5'-methylthioadenosine deaminase activity"/>
    <property type="evidence" value="ECO:0007669"/>
    <property type="project" value="UniProtKB-EC"/>
</dbReference>
<dbReference type="PANTHER" id="PTHR43794">
    <property type="entry name" value="AMINOHYDROLASE SSNA-RELATED"/>
    <property type="match status" value="1"/>
</dbReference>
<sequence length="455" mass="49614">MTTTLLHADHILTMDPQNRVIPDGAIVVEDDRIAAIGSYAEIRAAYPDSPVRRLANRLVMPGLVNAHLHSGLLRGTAEGLPVWDWLRLYIDPMHRVLGAADAEAASFLCYAEAVLSGTTTVVDMWRYMEGSARAAQTIGNRTVMVPYVGEHPDYDYFDHLDDTERLLESWHGKADGRVEVWVGLEHAFYATEDAHRRAIALAQKFGTGFHTHSNEAEVELKEMQRRYGCRSIPALAKLGLLDAPRTLLAHCVWLDDAEIALMAERGIAVAHNPASNMKLASGAAPVEKLRRAGVAVGIGTDGEKENNNLDMFEEMKFASLLAKFASLDAAALPAWDVLRMATIEGARAIGKDEEIGSLEVGKKADLIAVRIDTPRMTPLFGGEDGNLHHNLVHAVRGGDVDLTMVDGRILVEDGHLLTADMPELIARVHAVTPGLFARRAAWLAEHSEGATSPIS</sequence>
<dbReference type="Proteomes" id="UP000553963">
    <property type="component" value="Unassembled WGS sequence"/>
</dbReference>
<dbReference type="RefSeq" id="WP_183399634.1">
    <property type="nucleotide sequence ID" value="NZ_JACIDS010000004.1"/>
</dbReference>
<name>A0A840ASD2_9HYPH</name>
<evidence type="ECO:0000313" key="8">
    <source>
        <dbReference type="Proteomes" id="UP000553963"/>
    </source>
</evidence>
<evidence type="ECO:0000256" key="2">
    <source>
        <dbReference type="ARBA" id="ARBA00022723"/>
    </source>
</evidence>
<proteinExistence type="inferred from homology"/>
<dbReference type="Pfam" id="PF01979">
    <property type="entry name" value="Amidohydro_1"/>
    <property type="match status" value="1"/>
</dbReference>
<dbReference type="EC" id="3.5.4.31" evidence="7"/>
<feature type="domain" description="Amidohydrolase-related" evidence="5">
    <location>
        <begin position="58"/>
        <end position="409"/>
    </location>
</feature>
<dbReference type="SUPFAM" id="SSF51338">
    <property type="entry name" value="Composite domain of metallo-dependent hydrolases"/>
    <property type="match status" value="1"/>
</dbReference>
<dbReference type="InterPro" id="IPR006680">
    <property type="entry name" value="Amidohydro-rel"/>
</dbReference>
<keyword evidence="4" id="KW-0862">Zinc</keyword>
<dbReference type="AlphaFoldDB" id="A0A840ASD2"/>
<evidence type="ECO:0000256" key="1">
    <source>
        <dbReference type="ARBA" id="ARBA00006745"/>
    </source>
</evidence>
<evidence type="ECO:0000313" key="7">
    <source>
        <dbReference type="EMBL" id="MBB3931947.1"/>
    </source>
</evidence>
<keyword evidence="8" id="KW-1185">Reference proteome</keyword>
<dbReference type="Gene3D" id="3.20.20.140">
    <property type="entry name" value="Metal-dependent hydrolases"/>
    <property type="match status" value="1"/>
</dbReference>
<dbReference type="Gene3D" id="2.30.40.10">
    <property type="entry name" value="Urease, subunit C, domain 1"/>
    <property type="match status" value="1"/>
</dbReference>
<comment type="similarity">
    <text evidence="1">Belongs to the metallo-dependent hydrolases superfamily. ATZ/TRZ family.</text>
</comment>
<dbReference type="SUPFAM" id="SSF51556">
    <property type="entry name" value="Metallo-dependent hydrolases"/>
    <property type="match status" value="1"/>
</dbReference>
<keyword evidence="2" id="KW-0479">Metal-binding</keyword>
<gene>
    <name evidence="7" type="ORF">GGR25_003005</name>
</gene>